<gene>
    <name evidence="3" type="ORF">EKG36_07845</name>
</gene>
<dbReference type="AlphaFoldDB" id="A0A431V490"/>
<protein>
    <recommendedName>
        <fullName evidence="2">Capsule biosynthesis GfcC-like C-terminal domain-containing protein</fullName>
    </recommendedName>
</protein>
<dbReference type="Pfam" id="PF06251">
    <property type="entry name" value="Caps_syn_GfcC_C"/>
    <property type="match status" value="1"/>
</dbReference>
<keyword evidence="4" id="KW-1185">Reference proteome</keyword>
<organism evidence="3 4">
    <name type="scientific">Halomonas nitroreducens</name>
    <dbReference type="NCBI Taxonomy" id="447425"/>
    <lineage>
        <taxon>Bacteria</taxon>
        <taxon>Pseudomonadati</taxon>
        <taxon>Pseudomonadota</taxon>
        <taxon>Gammaproteobacteria</taxon>
        <taxon>Oceanospirillales</taxon>
        <taxon>Halomonadaceae</taxon>
        <taxon>Halomonas</taxon>
    </lineage>
</organism>
<dbReference type="Proteomes" id="UP000267400">
    <property type="component" value="Unassembled WGS sequence"/>
</dbReference>
<dbReference type="OrthoDB" id="7060856at2"/>
<evidence type="ECO:0000259" key="2">
    <source>
        <dbReference type="Pfam" id="PF06251"/>
    </source>
</evidence>
<sequence>MRRCLPPDRAATRDYPMPNKRPLSQGIVRRAARWVMVTSLGLCPALAPAMTPAPRLSDWWLEQEALPAPDTRPYYLLRTDATAHQRLGRRLEAELSTLLGQASLGRPGISRAGLRSWQQAIQGGLARGGRTPGRADLAALLASPRHDPALASLETVGVCQAPDWVEIWSRDDVARVAWTTGMHLHDLLARLPTERVGTAQAAWLVSPHQAPRRLGIAAWNARDAELVPGSRIVLELTDDVPAAAWINRHLPGFLASRLPGEPCTSLGRTPPDSQRDRSS</sequence>
<evidence type="ECO:0000256" key="1">
    <source>
        <dbReference type="SAM" id="MobiDB-lite"/>
    </source>
</evidence>
<evidence type="ECO:0000313" key="3">
    <source>
        <dbReference type="EMBL" id="RTR05023.1"/>
    </source>
</evidence>
<feature type="region of interest" description="Disordered" evidence="1">
    <location>
        <begin position="1"/>
        <end position="21"/>
    </location>
</feature>
<reference evidence="3 4" key="1">
    <citation type="submission" date="2018-12" db="EMBL/GenBank/DDBJ databases">
        <authorList>
            <person name="Yu L."/>
        </authorList>
    </citation>
    <scope>NUCLEOTIDE SEQUENCE [LARGE SCALE GENOMIC DNA]</scope>
    <source>
        <strain evidence="3 4">11S</strain>
    </source>
</reference>
<accession>A0A431V490</accession>
<feature type="region of interest" description="Disordered" evidence="1">
    <location>
        <begin position="260"/>
        <end position="279"/>
    </location>
</feature>
<proteinExistence type="predicted"/>
<comment type="caution">
    <text evidence="3">The sequence shown here is derived from an EMBL/GenBank/DDBJ whole genome shotgun (WGS) entry which is preliminary data.</text>
</comment>
<evidence type="ECO:0000313" key="4">
    <source>
        <dbReference type="Proteomes" id="UP000267400"/>
    </source>
</evidence>
<dbReference type="EMBL" id="RXNS01000006">
    <property type="protein sequence ID" value="RTR05023.1"/>
    <property type="molecule type" value="Genomic_DNA"/>
</dbReference>
<dbReference type="InterPro" id="IPR010425">
    <property type="entry name" value="Caps_synth_GfcC-like_C"/>
</dbReference>
<feature type="domain" description="Capsule biosynthesis GfcC-like C-terminal" evidence="2">
    <location>
        <begin position="175"/>
        <end position="257"/>
    </location>
</feature>
<name>A0A431V490_9GAMM</name>
<dbReference type="Gene3D" id="3.10.560.10">
    <property type="entry name" value="Outer membrane lipoprotein wza domain like"/>
    <property type="match status" value="1"/>
</dbReference>